<dbReference type="SUPFAM" id="SSF48498">
    <property type="entry name" value="Tetracyclin repressor-like, C-terminal domain"/>
    <property type="match status" value="1"/>
</dbReference>
<accession>A0A1Z4LLM7</accession>
<dbReference type="AlphaFoldDB" id="A0A1Z4LLM7"/>
<evidence type="ECO:0000259" key="5">
    <source>
        <dbReference type="PROSITE" id="PS50977"/>
    </source>
</evidence>
<reference evidence="6 7" key="1">
    <citation type="submission" date="2017-06" db="EMBL/GenBank/DDBJ databases">
        <title>Genome sequencing of cyanobaciteial culture collection at National Institute for Environmental Studies (NIES).</title>
        <authorList>
            <person name="Hirose Y."/>
            <person name="Shimura Y."/>
            <person name="Fujisawa T."/>
            <person name="Nakamura Y."/>
            <person name="Kawachi M."/>
        </authorList>
    </citation>
    <scope>NUCLEOTIDE SEQUENCE [LARGE SCALE GENOMIC DNA]</scope>
    <source>
        <strain evidence="6 7">NIES-267</strain>
    </source>
</reference>
<dbReference type="GO" id="GO:0045892">
    <property type="term" value="P:negative regulation of DNA-templated transcription"/>
    <property type="evidence" value="ECO:0007669"/>
    <property type="project" value="UniProtKB-ARBA"/>
</dbReference>
<dbReference type="InterPro" id="IPR050109">
    <property type="entry name" value="HTH-type_TetR-like_transc_reg"/>
</dbReference>
<dbReference type="InterPro" id="IPR001647">
    <property type="entry name" value="HTH_TetR"/>
</dbReference>
<dbReference type="PANTHER" id="PTHR30055:SF234">
    <property type="entry name" value="HTH-TYPE TRANSCRIPTIONAL REGULATOR BETI"/>
    <property type="match status" value="1"/>
</dbReference>
<organism evidence="6 7">
    <name type="scientific">Calothrix parasitica NIES-267</name>
    <dbReference type="NCBI Taxonomy" id="1973488"/>
    <lineage>
        <taxon>Bacteria</taxon>
        <taxon>Bacillati</taxon>
        <taxon>Cyanobacteriota</taxon>
        <taxon>Cyanophyceae</taxon>
        <taxon>Nostocales</taxon>
        <taxon>Calotrichaceae</taxon>
        <taxon>Calothrix</taxon>
    </lineage>
</organism>
<dbReference type="PANTHER" id="PTHR30055">
    <property type="entry name" value="HTH-TYPE TRANSCRIPTIONAL REGULATOR RUTR"/>
    <property type="match status" value="1"/>
</dbReference>
<evidence type="ECO:0000313" key="6">
    <source>
        <dbReference type="EMBL" id="BAY82151.1"/>
    </source>
</evidence>
<evidence type="ECO:0000256" key="3">
    <source>
        <dbReference type="ARBA" id="ARBA00023163"/>
    </source>
</evidence>
<keyword evidence="7" id="KW-1185">Reference proteome</keyword>
<sequence length="205" mass="23001">MELLKLGEVRTENSKDKVEQILRGAMQEFLVHGYAGTSMDRIAASGGISKATVYSHFQDKQGLFKALVERLAKERFQSVFGTEYLVGEPKKVLHELAAKALNGMLEDDEYMAFMRVLIGESERFPEVAQYCVSILVKPTVDTLQRYLTSHPELNISDPEATARIIVGSLVHFVMTQKMMHGADILPMDSHRIIDSLTDLLLASRK</sequence>
<protein>
    <submittedName>
        <fullName evidence="6">TetR family transcriptional regulator protein</fullName>
    </submittedName>
</protein>
<dbReference type="Pfam" id="PF14246">
    <property type="entry name" value="TetR_C_7"/>
    <property type="match status" value="1"/>
</dbReference>
<gene>
    <name evidence="6" type="ORF">NIES267_16300</name>
</gene>
<evidence type="ECO:0000256" key="1">
    <source>
        <dbReference type="ARBA" id="ARBA00023015"/>
    </source>
</evidence>
<dbReference type="OrthoDB" id="9816431at2"/>
<dbReference type="InterPro" id="IPR036271">
    <property type="entry name" value="Tet_transcr_reg_TetR-rel_C_sf"/>
</dbReference>
<evidence type="ECO:0000256" key="4">
    <source>
        <dbReference type="PROSITE-ProRule" id="PRU00335"/>
    </source>
</evidence>
<dbReference type="SUPFAM" id="SSF46689">
    <property type="entry name" value="Homeodomain-like"/>
    <property type="match status" value="1"/>
</dbReference>
<dbReference type="PROSITE" id="PS01081">
    <property type="entry name" value="HTH_TETR_1"/>
    <property type="match status" value="1"/>
</dbReference>
<dbReference type="InterPro" id="IPR009057">
    <property type="entry name" value="Homeodomain-like_sf"/>
</dbReference>
<dbReference type="Gene3D" id="1.10.357.10">
    <property type="entry name" value="Tetracycline Repressor, domain 2"/>
    <property type="match status" value="1"/>
</dbReference>
<evidence type="ECO:0000313" key="7">
    <source>
        <dbReference type="Proteomes" id="UP000218418"/>
    </source>
</evidence>
<name>A0A1Z4LLM7_9CYAN</name>
<dbReference type="InterPro" id="IPR039536">
    <property type="entry name" value="TetR_C_Proteobacteria"/>
</dbReference>
<evidence type="ECO:0000256" key="2">
    <source>
        <dbReference type="ARBA" id="ARBA00023125"/>
    </source>
</evidence>
<dbReference type="PRINTS" id="PR00455">
    <property type="entry name" value="HTHTETR"/>
</dbReference>
<keyword evidence="1" id="KW-0805">Transcription regulation</keyword>
<dbReference type="FunFam" id="1.10.10.60:FF:000141">
    <property type="entry name" value="TetR family transcriptional regulator"/>
    <property type="match status" value="1"/>
</dbReference>
<dbReference type="InterPro" id="IPR023772">
    <property type="entry name" value="DNA-bd_HTH_TetR-type_CS"/>
</dbReference>
<feature type="DNA-binding region" description="H-T-H motif" evidence="4">
    <location>
        <begin position="38"/>
        <end position="57"/>
    </location>
</feature>
<dbReference type="Pfam" id="PF00440">
    <property type="entry name" value="TetR_N"/>
    <property type="match status" value="1"/>
</dbReference>
<proteinExistence type="predicted"/>
<keyword evidence="2 4" id="KW-0238">DNA-binding</keyword>
<feature type="domain" description="HTH tetR-type" evidence="5">
    <location>
        <begin position="15"/>
        <end position="75"/>
    </location>
</feature>
<dbReference type="PROSITE" id="PS50977">
    <property type="entry name" value="HTH_TETR_2"/>
    <property type="match status" value="1"/>
</dbReference>
<dbReference type="GO" id="GO:0000976">
    <property type="term" value="F:transcription cis-regulatory region binding"/>
    <property type="evidence" value="ECO:0007669"/>
    <property type="project" value="TreeGrafter"/>
</dbReference>
<dbReference type="GO" id="GO:0003700">
    <property type="term" value="F:DNA-binding transcription factor activity"/>
    <property type="evidence" value="ECO:0007669"/>
    <property type="project" value="TreeGrafter"/>
</dbReference>
<dbReference type="Proteomes" id="UP000218418">
    <property type="component" value="Chromosome"/>
</dbReference>
<dbReference type="EMBL" id="AP018227">
    <property type="protein sequence ID" value="BAY82151.1"/>
    <property type="molecule type" value="Genomic_DNA"/>
</dbReference>
<keyword evidence="3" id="KW-0804">Transcription</keyword>